<evidence type="ECO:0000256" key="1">
    <source>
        <dbReference type="ARBA" id="ARBA00009129"/>
    </source>
</evidence>
<keyword evidence="5" id="KW-1185">Reference proteome</keyword>
<evidence type="ECO:0000313" key="4">
    <source>
        <dbReference type="EMBL" id="MDX2296382.1"/>
    </source>
</evidence>
<dbReference type="EMBL" id="JAWJZF010000492">
    <property type="protein sequence ID" value="MDX2296382.1"/>
    <property type="molecule type" value="Genomic_DNA"/>
</dbReference>
<name>A0ABU4KF77_9ACTN</name>
<reference evidence="4 5" key="1">
    <citation type="submission" date="2023-10" db="EMBL/GenBank/DDBJ databases">
        <authorList>
            <person name="Wang X.X."/>
        </authorList>
    </citation>
    <scope>NUCLEOTIDE SEQUENCE [LARGE SCALE GENOMIC DNA]</scope>
    <source>
        <strain evidence="4 5">NBRC 12816</strain>
    </source>
</reference>
<dbReference type="Gene3D" id="1.10.1470.10">
    <property type="entry name" value="YjbJ"/>
    <property type="match status" value="1"/>
</dbReference>
<protein>
    <submittedName>
        <fullName evidence="4">CsbD family protein</fullName>
    </submittedName>
</protein>
<feature type="domain" description="CsbD-like" evidence="3">
    <location>
        <begin position="6"/>
        <end position="51"/>
    </location>
</feature>
<sequence length="62" mass="6883">MRKSDMQKGKGKIEETVGKATGDRRREAKGKADHAEGTAREAAENVQKVAEKAREAMRRRTA</sequence>
<comment type="similarity">
    <text evidence="1">Belongs to the UPF0337 (CsbD) family.</text>
</comment>
<dbReference type="SUPFAM" id="SSF69047">
    <property type="entry name" value="Hypothetical protein YjbJ"/>
    <property type="match status" value="1"/>
</dbReference>
<gene>
    <name evidence="4" type="ORF">R2363_29895</name>
</gene>
<comment type="caution">
    <text evidence="4">The sequence shown here is derived from an EMBL/GenBank/DDBJ whole genome shotgun (WGS) entry which is preliminary data.</text>
</comment>
<feature type="region of interest" description="Disordered" evidence="2">
    <location>
        <begin position="1"/>
        <end position="62"/>
    </location>
</feature>
<dbReference type="Proteomes" id="UP001278571">
    <property type="component" value="Unassembled WGS sequence"/>
</dbReference>
<evidence type="ECO:0000313" key="5">
    <source>
        <dbReference type="Proteomes" id="UP001278571"/>
    </source>
</evidence>
<evidence type="ECO:0000256" key="2">
    <source>
        <dbReference type="SAM" id="MobiDB-lite"/>
    </source>
</evidence>
<dbReference type="Pfam" id="PF05532">
    <property type="entry name" value="CsbD"/>
    <property type="match status" value="1"/>
</dbReference>
<proteinExistence type="inferred from homology"/>
<dbReference type="InterPro" id="IPR008462">
    <property type="entry name" value="CsbD"/>
</dbReference>
<dbReference type="InterPro" id="IPR036629">
    <property type="entry name" value="YjbJ_sf"/>
</dbReference>
<accession>A0ABU4KF77</accession>
<organism evidence="4 5">
    <name type="scientific">Streptomyces roseolus</name>
    <dbReference type="NCBI Taxonomy" id="67358"/>
    <lineage>
        <taxon>Bacteria</taxon>
        <taxon>Bacillati</taxon>
        <taxon>Actinomycetota</taxon>
        <taxon>Actinomycetes</taxon>
        <taxon>Kitasatosporales</taxon>
        <taxon>Streptomycetaceae</taxon>
        <taxon>Streptomyces</taxon>
    </lineage>
</organism>
<dbReference type="RefSeq" id="WP_319012550.1">
    <property type="nucleotide sequence ID" value="NZ_JAWJZF010000492.1"/>
</dbReference>
<evidence type="ECO:0000259" key="3">
    <source>
        <dbReference type="Pfam" id="PF05532"/>
    </source>
</evidence>